<evidence type="ECO:0000313" key="1">
    <source>
        <dbReference type="EMBL" id="KAJ4438509.1"/>
    </source>
</evidence>
<sequence>MQRELEWQSNLISAIASFVAAEHRVRGVLMFELHAAVAEVARRASNKGRLDPLALRDSLLESKRLLTEASFLLNHEPEILPEGKIALQAKRNLVDLNALLQNIHTTIGDSPL</sequence>
<protein>
    <submittedName>
        <fullName evidence="1">Uncharacterized protein</fullName>
    </submittedName>
</protein>
<reference evidence="1 2" key="1">
    <citation type="journal article" date="2022" name="Allergy">
        <title>Genome assembly and annotation of Periplaneta americana reveal a comprehensive cockroach allergen profile.</title>
        <authorList>
            <person name="Wang L."/>
            <person name="Xiong Q."/>
            <person name="Saelim N."/>
            <person name="Wang L."/>
            <person name="Nong W."/>
            <person name="Wan A.T."/>
            <person name="Shi M."/>
            <person name="Liu X."/>
            <person name="Cao Q."/>
            <person name="Hui J.H.L."/>
            <person name="Sookrung N."/>
            <person name="Leung T.F."/>
            <person name="Tungtrongchitr A."/>
            <person name="Tsui S.K.W."/>
        </authorList>
    </citation>
    <scope>NUCLEOTIDE SEQUENCE [LARGE SCALE GENOMIC DNA]</scope>
    <source>
        <strain evidence="1">PWHHKU_190912</strain>
    </source>
</reference>
<accession>A0ABQ8SWB9</accession>
<gene>
    <name evidence="1" type="ORF">ANN_14454</name>
</gene>
<comment type="caution">
    <text evidence="1">The sequence shown here is derived from an EMBL/GenBank/DDBJ whole genome shotgun (WGS) entry which is preliminary data.</text>
</comment>
<name>A0ABQ8SWB9_PERAM</name>
<organism evidence="1 2">
    <name type="scientific">Periplaneta americana</name>
    <name type="common">American cockroach</name>
    <name type="synonym">Blatta americana</name>
    <dbReference type="NCBI Taxonomy" id="6978"/>
    <lineage>
        <taxon>Eukaryota</taxon>
        <taxon>Metazoa</taxon>
        <taxon>Ecdysozoa</taxon>
        <taxon>Arthropoda</taxon>
        <taxon>Hexapoda</taxon>
        <taxon>Insecta</taxon>
        <taxon>Pterygota</taxon>
        <taxon>Neoptera</taxon>
        <taxon>Polyneoptera</taxon>
        <taxon>Dictyoptera</taxon>
        <taxon>Blattodea</taxon>
        <taxon>Blattoidea</taxon>
        <taxon>Blattidae</taxon>
        <taxon>Blattinae</taxon>
        <taxon>Periplaneta</taxon>
    </lineage>
</organism>
<proteinExistence type="predicted"/>
<keyword evidence="2" id="KW-1185">Reference proteome</keyword>
<dbReference type="EMBL" id="JAJSOF020000019">
    <property type="protein sequence ID" value="KAJ4438509.1"/>
    <property type="molecule type" value="Genomic_DNA"/>
</dbReference>
<evidence type="ECO:0000313" key="2">
    <source>
        <dbReference type="Proteomes" id="UP001148838"/>
    </source>
</evidence>
<dbReference type="Proteomes" id="UP001148838">
    <property type="component" value="Unassembled WGS sequence"/>
</dbReference>